<dbReference type="EMBL" id="CP095066">
    <property type="protein sequence ID" value="UOQ69543.1"/>
    <property type="molecule type" value="Genomic_DNA"/>
</dbReference>
<feature type="compositionally biased region" description="Basic and acidic residues" evidence="1">
    <location>
        <begin position="114"/>
        <end position="126"/>
    </location>
</feature>
<evidence type="ECO:0000313" key="2">
    <source>
        <dbReference type="EMBL" id="UOQ69543.1"/>
    </source>
</evidence>
<keyword evidence="3" id="KW-1185">Reference proteome</keyword>
<dbReference type="Gene3D" id="3.40.50.1820">
    <property type="entry name" value="alpha/beta hydrolase"/>
    <property type="match status" value="1"/>
</dbReference>
<dbReference type="InterPro" id="IPR029058">
    <property type="entry name" value="AB_hydrolase_fold"/>
</dbReference>
<dbReference type="SUPFAM" id="SSF53474">
    <property type="entry name" value="alpha/beta-Hydrolases"/>
    <property type="match status" value="1"/>
</dbReference>
<keyword evidence="2" id="KW-0378">Hydrolase</keyword>
<organism evidence="2 3">
    <name type="scientific">Hymenobacter volaticus</name>
    <dbReference type="NCBI Taxonomy" id="2932254"/>
    <lineage>
        <taxon>Bacteria</taxon>
        <taxon>Pseudomonadati</taxon>
        <taxon>Bacteroidota</taxon>
        <taxon>Cytophagia</taxon>
        <taxon>Cytophagales</taxon>
        <taxon>Hymenobacteraceae</taxon>
        <taxon>Hymenobacter</taxon>
    </lineage>
</organism>
<evidence type="ECO:0000256" key="1">
    <source>
        <dbReference type="SAM" id="MobiDB-lite"/>
    </source>
</evidence>
<sequence>MALAFAERYPGLVAGLGLFHSSALSDNEEDTQRRARNRTFLEEHGVAAYAEEFLQPQLSPQHQESLANEVAQLQALATAVPLAVALGNLEAIGQRPDRRAVLEKATYPVLFIAGKDDRAGPPEKPTRKACGRITAPWSG</sequence>
<dbReference type="GO" id="GO:0016787">
    <property type="term" value="F:hydrolase activity"/>
    <property type="evidence" value="ECO:0007669"/>
    <property type="project" value="UniProtKB-KW"/>
</dbReference>
<gene>
    <name evidence="2" type="ORF">MUN86_28295</name>
</gene>
<geneLocation type="plasmid" evidence="2 3">
    <name>unnamed5</name>
</geneLocation>
<keyword evidence="2" id="KW-0614">Plasmid</keyword>
<proteinExistence type="predicted"/>
<feature type="region of interest" description="Disordered" evidence="1">
    <location>
        <begin position="114"/>
        <end position="139"/>
    </location>
</feature>
<reference evidence="2" key="1">
    <citation type="submission" date="2022-04" db="EMBL/GenBank/DDBJ databases">
        <title>Hymenobacter sp. isolated from the air.</title>
        <authorList>
            <person name="Won M."/>
            <person name="Lee C.-M."/>
            <person name="Woen H.-Y."/>
            <person name="Kwon S.-W."/>
        </authorList>
    </citation>
    <scope>NUCLEOTIDE SEQUENCE</scope>
    <source>
        <strain evidence="2">5420S-77</strain>
        <plasmid evidence="2">unnamed5</plasmid>
    </source>
</reference>
<accession>A0ABY4GF79</accession>
<evidence type="ECO:0000313" key="3">
    <source>
        <dbReference type="Proteomes" id="UP000830401"/>
    </source>
</evidence>
<dbReference type="Proteomes" id="UP000830401">
    <property type="component" value="Plasmid unnamed5"/>
</dbReference>
<name>A0ABY4GF79_9BACT</name>
<protein>
    <submittedName>
        <fullName evidence="2">Alpha/beta hydrolase</fullName>
    </submittedName>
</protein>